<keyword evidence="1" id="KW-1133">Transmembrane helix</keyword>
<sequence>MNFTLIVIAALIAPAVLVVILPRRWLVRAMLFWLVLPLIVYCGIVIWETITRPPVPNLFENMAFGFMLVATIGGIPWLIASVIGFGLGFLLRRVVRPGDRAGPVATVSDPGV</sequence>
<organism evidence="2 3">
    <name type="scientific">Sphingobium boeckii</name>
    <dbReference type="NCBI Taxonomy" id="1082345"/>
    <lineage>
        <taxon>Bacteria</taxon>
        <taxon>Pseudomonadati</taxon>
        <taxon>Pseudomonadota</taxon>
        <taxon>Alphaproteobacteria</taxon>
        <taxon>Sphingomonadales</taxon>
        <taxon>Sphingomonadaceae</taxon>
        <taxon>Sphingobium</taxon>
    </lineage>
</organism>
<dbReference type="EMBL" id="JACIJC010000004">
    <property type="protein sequence ID" value="MBB5686507.1"/>
    <property type="molecule type" value="Genomic_DNA"/>
</dbReference>
<dbReference type="AlphaFoldDB" id="A0A7W9EET4"/>
<reference evidence="2 3" key="1">
    <citation type="submission" date="2020-08" db="EMBL/GenBank/DDBJ databases">
        <title>Genomic Encyclopedia of Type Strains, Phase IV (KMG-IV): sequencing the most valuable type-strain genomes for metagenomic binning, comparative biology and taxonomic classification.</title>
        <authorList>
            <person name="Goeker M."/>
        </authorList>
    </citation>
    <scope>NUCLEOTIDE SEQUENCE [LARGE SCALE GENOMIC DNA]</scope>
    <source>
        <strain evidence="2 3">DSM 25079</strain>
    </source>
</reference>
<comment type="caution">
    <text evidence="2">The sequence shown here is derived from an EMBL/GenBank/DDBJ whole genome shotgun (WGS) entry which is preliminary data.</text>
</comment>
<feature type="transmembrane region" description="Helical" evidence="1">
    <location>
        <begin position="29"/>
        <end position="50"/>
    </location>
</feature>
<feature type="transmembrane region" description="Helical" evidence="1">
    <location>
        <begin position="6"/>
        <end position="22"/>
    </location>
</feature>
<gene>
    <name evidence="2" type="ORF">FHS49_002531</name>
</gene>
<feature type="transmembrane region" description="Helical" evidence="1">
    <location>
        <begin position="62"/>
        <end position="91"/>
    </location>
</feature>
<name>A0A7W9EET4_9SPHN</name>
<evidence type="ECO:0000313" key="2">
    <source>
        <dbReference type="EMBL" id="MBB5686507.1"/>
    </source>
</evidence>
<evidence type="ECO:0000256" key="1">
    <source>
        <dbReference type="SAM" id="Phobius"/>
    </source>
</evidence>
<keyword evidence="1" id="KW-0472">Membrane</keyword>
<dbReference type="Proteomes" id="UP000549617">
    <property type="component" value="Unassembled WGS sequence"/>
</dbReference>
<protein>
    <submittedName>
        <fullName evidence="2">Uncharacterized protein</fullName>
    </submittedName>
</protein>
<dbReference type="RefSeq" id="WP_184019005.1">
    <property type="nucleotide sequence ID" value="NZ_JACIJC010000004.1"/>
</dbReference>
<proteinExistence type="predicted"/>
<keyword evidence="3" id="KW-1185">Reference proteome</keyword>
<accession>A0A7W9EET4</accession>
<evidence type="ECO:0000313" key="3">
    <source>
        <dbReference type="Proteomes" id="UP000549617"/>
    </source>
</evidence>
<keyword evidence="1" id="KW-0812">Transmembrane</keyword>